<dbReference type="Gene3D" id="3.40.50.1820">
    <property type="entry name" value="alpha/beta hydrolase"/>
    <property type="match status" value="1"/>
</dbReference>
<dbReference type="InterPro" id="IPR002470">
    <property type="entry name" value="Peptidase_S9A"/>
</dbReference>
<feature type="domain" description="Peptidase S9 prolyl oligopeptidase catalytic" evidence="6">
    <location>
        <begin position="488"/>
        <end position="703"/>
    </location>
</feature>
<dbReference type="Pfam" id="PF00326">
    <property type="entry name" value="Peptidase_S9"/>
    <property type="match status" value="1"/>
</dbReference>
<evidence type="ECO:0000313" key="8">
    <source>
        <dbReference type="EMBL" id="MEE2023883.1"/>
    </source>
</evidence>
<organism evidence="8 9">
    <name type="scientific">Alkalimonas mucilaginosa</name>
    <dbReference type="NCBI Taxonomy" id="3057676"/>
    <lineage>
        <taxon>Bacteria</taxon>
        <taxon>Pseudomonadati</taxon>
        <taxon>Pseudomonadota</taxon>
        <taxon>Gammaproteobacteria</taxon>
        <taxon>Alkalimonas</taxon>
    </lineage>
</organism>
<dbReference type="PANTHER" id="PTHR11757:SF19">
    <property type="entry name" value="PROLYL ENDOPEPTIDASE-LIKE"/>
    <property type="match status" value="1"/>
</dbReference>
<evidence type="ECO:0000256" key="5">
    <source>
        <dbReference type="SAM" id="SignalP"/>
    </source>
</evidence>
<evidence type="ECO:0000256" key="4">
    <source>
        <dbReference type="ARBA" id="ARBA00022825"/>
    </source>
</evidence>
<evidence type="ECO:0000313" key="9">
    <source>
        <dbReference type="Proteomes" id="UP001339167"/>
    </source>
</evidence>
<dbReference type="SUPFAM" id="SSF50993">
    <property type="entry name" value="Peptidase/esterase 'gauge' domain"/>
    <property type="match status" value="1"/>
</dbReference>
<dbReference type="PANTHER" id="PTHR11757">
    <property type="entry name" value="PROTEASE FAMILY S9A OLIGOPEPTIDASE"/>
    <property type="match status" value="1"/>
</dbReference>
<dbReference type="SUPFAM" id="SSF53474">
    <property type="entry name" value="alpha/beta-Hydrolases"/>
    <property type="match status" value="1"/>
</dbReference>
<sequence>MKLLTLFMGMQLGLSAQALANTPPQPPIAEVRPYTVSSAHGERQDPYYWLRDDSRSNPEVIAYLEAENSYYQAYQEPYSALVEELTAELIGRIQQDDSTVPYVIGDYLYSSRVEAGKEYAIYVRTPVAGGEEEIILDVNTLAAGHAYFQVANWSVSPDQNKLAYLEDTSGRRQYQLRVKDLTTGALLPDTMTGLSSSLAWSADSQHLFVVENDPVTLLSTKVYRHQLGSAPEQRALVYQEQDNSFYMGVGNTRDRNFVVIGVSSTVSDEVRVLDARQPKGEFQLIAPRQRDFKYSVDHNAGRWIINTDWDAPNYRLMTVAHTKIGNREHWQELLAHDEQVFVQSFVAFDNYLAINERSNGLRRIRFLSWDKPEESHFVESDEPAYVMWFSANPETNSNWLRYGYTSLSTPASVYEVHMATGERRLLKEAEIPGGFDRSNYRTERVWVPVAGEVTIPVSLLYHKDFKQNGSAALYQMAYGSYGISMDPGFNANILSLVDRGFVYAIAHIRGGQEMGRQWYEDGKLLNKHNTFTDYIAVTDYLVKQQYVAGDKVFGMGGSAGGLLMGAVANMAPEKYLGLVAHVPFVDVVTTMLDESLPLTTNEYDEWGNPNEKQYYDYMLSYSPYDQVRKQAYPALFVTTGFHDSQVQYFEPAKWVAKLRTMNTSNQPILFRTTMEAGHGGRSGRFARVGQTAEEYAFILDLLQRQQP</sequence>
<protein>
    <submittedName>
        <fullName evidence="8">S9 family peptidase</fullName>
    </submittedName>
</protein>
<dbReference type="InterPro" id="IPR001375">
    <property type="entry name" value="Peptidase_S9_cat"/>
</dbReference>
<dbReference type="InterPro" id="IPR023302">
    <property type="entry name" value="Pept_S9A_N"/>
</dbReference>
<keyword evidence="9" id="KW-1185">Reference proteome</keyword>
<feature type="chain" id="PRO_5046591303" evidence="5">
    <location>
        <begin position="21"/>
        <end position="707"/>
    </location>
</feature>
<gene>
    <name evidence="8" type="ORF">QWF21_06455</name>
</gene>
<dbReference type="EMBL" id="JAUGZK010000004">
    <property type="protein sequence ID" value="MEE2023883.1"/>
    <property type="molecule type" value="Genomic_DNA"/>
</dbReference>
<accession>A0ABU7JEU1</accession>
<feature type="signal peptide" evidence="5">
    <location>
        <begin position="1"/>
        <end position="20"/>
    </location>
</feature>
<dbReference type="Gene3D" id="2.130.10.120">
    <property type="entry name" value="Prolyl oligopeptidase, N-terminal domain"/>
    <property type="match status" value="1"/>
</dbReference>
<dbReference type="PRINTS" id="PR00862">
    <property type="entry name" value="PROLIGOPTASE"/>
</dbReference>
<dbReference type="InterPro" id="IPR029058">
    <property type="entry name" value="AB_hydrolase_fold"/>
</dbReference>
<feature type="domain" description="Peptidase S9A N-terminal" evidence="7">
    <location>
        <begin position="33"/>
        <end position="428"/>
    </location>
</feature>
<evidence type="ECO:0000259" key="6">
    <source>
        <dbReference type="Pfam" id="PF00326"/>
    </source>
</evidence>
<dbReference type="InterPro" id="IPR051543">
    <property type="entry name" value="Serine_Peptidase_S9A"/>
</dbReference>
<keyword evidence="4" id="KW-0720">Serine protease</keyword>
<name>A0ABU7JEU1_9GAMM</name>
<reference evidence="8 9" key="1">
    <citation type="submission" date="2023-06" db="EMBL/GenBank/DDBJ databases">
        <title>Alkalimonas sp., MEB004 an alkaliphilic bacterium isolated from Lonar Lake, India.</title>
        <authorList>
            <person name="Joshi A."/>
            <person name="Thite S."/>
        </authorList>
    </citation>
    <scope>NUCLEOTIDE SEQUENCE [LARGE SCALE GENOMIC DNA]</scope>
    <source>
        <strain evidence="8 9">MEB004</strain>
    </source>
</reference>
<evidence type="ECO:0000256" key="2">
    <source>
        <dbReference type="ARBA" id="ARBA00022670"/>
    </source>
</evidence>
<proteinExistence type="inferred from homology"/>
<keyword evidence="5" id="KW-0732">Signal</keyword>
<comment type="similarity">
    <text evidence="1">Belongs to the peptidase S9A family.</text>
</comment>
<keyword evidence="2" id="KW-0645">Protease</keyword>
<keyword evidence="3" id="KW-0378">Hydrolase</keyword>
<evidence type="ECO:0000256" key="1">
    <source>
        <dbReference type="ARBA" id="ARBA00005228"/>
    </source>
</evidence>
<dbReference type="RefSeq" id="WP_330087232.1">
    <property type="nucleotide sequence ID" value="NZ_JAUGZK010000004.1"/>
</dbReference>
<dbReference type="Pfam" id="PF02897">
    <property type="entry name" value="Peptidase_S9_N"/>
    <property type="match status" value="1"/>
</dbReference>
<comment type="caution">
    <text evidence="8">The sequence shown here is derived from an EMBL/GenBank/DDBJ whole genome shotgun (WGS) entry which is preliminary data.</text>
</comment>
<evidence type="ECO:0000256" key="3">
    <source>
        <dbReference type="ARBA" id="ARBA00022801"/>
    </source>
</evidence>
<dbReference type="Proteomes" id="UP001339167">
    <property type="component" value="Unassembled WGS sequence"/>
</dbReference>
<evidence type="ECO:0000259" key="7">
    <source>
        <dbReference type="Pfam" id="PF02897"/>
    </source>
</evidence>